<dbReference type="Pfam" id="PF03198">
    <property type="entry name" value="Glyco_hydro_72"/>
    <property type="match status" value="1"/>
</dbReference>
<feature type="signal peptide" evidence="10">
    <location>
        <begin position="1"/>
        <end position="22"/>
    </location>
</feature>
<organism evidence="15">
    <name type="scientific">Pneumocystis jirovecii</name>
    <name type="common">Human pneumocystis pneumonia agent</name>
    <dbReference type="NCBI Taxonomy" id="42068"/>
    <lineage>
        <taxon>Eukaryota</taxon>
        <taxon>Fungi</taxon>
        <taxon>Dikarya</taxon>
        <taxon>Ascomycota</taxon>
        <taxon>Taphrinomycotina</taxon>
        <taxon>Pneumocystomycetes</taxon>
        <taxon>Pneumocystaceae</taxon>
        <taxon>Pneumocystis</taxon>
    </lineage>
</organism>
<protein>
    <recommendedName>
        <fullName evidence="10">1,3-beta-glucanosyltransferase</fullName>
        <ecNumber evidence="10">2.4.1.-</ecNumber>
    </recommendedName>
</protein>
<evidence type="ECO:0000259" key="13">
    <source>
        <dbReference type="SMART" id="SM00768"/>
    </source>
</evidence>
<keyword evidence="12" id="KW-1133">Transmembrane helix</keyword>
<dbReference type="InterPro" id="IPR017853">
    <property type="entry name" value="GH"/>
</dbReference>
<dbReference type="SMART" id="SM00768">
    <property type="entry name" value="X8"/>
    <property type="match status" value="1"/>
</dbReference>
<evidence type="ECO:0000256" key="10">
    <source>
        <dbReference type="RuleBase" id="RU361209"/>
    </source>
</evidence>
<dbReference type="GO" id="GO:0042124">
    <property type="term" value="F:1,3-beta-glucanosyltransferase activity"/>
    <property type="evidence" value="ECO:0007669"/>
    <property type="project" value="TreeGrafter"/>
</dbReference>
<dbReference type="PANTHER" id="PTHR31468:SF2">
    <property type="entry name" value="1,3-BETA-GLUCANOSYLTRANSFERASE GAS1"/>
    <property type="match status" value="1"/>
</dbReference>
<evidence type="ECO:0000256" key="2">
    <source>
        <dbReference type="ARBA" id="ARBA00004589"/>
    </source>
</evidence>
<feature type="transmembrane region" description="Helical" evidence="12">
    <location>
        <begin position="505"/>
        <end position="525"/>
    </location>
</feature>
<dbReference type="Proteomes" id="UP000010422">
    <property type="component" value="Unassembled WGS sequence"/>
</dbReference>
<dbReference type="SUPFAM" id="SSF51445">
    <property type="entry name" value="(Trans)glycosidases"/>
    <property type="match status" value="1"/>
</dbReference>
<dbReference type="EC" id="2.4.1.-" evidence="10"/>
<dbReference type="AlphaFoldDB" id="L0PCP6"/>
<evidence type="ECO:0000256" key="6">
    <source>
        <dbReference type="ARBA" id="ARBA00023136"/>
    </source>
</evidence>
<keyword evidence="9 10" id="KW-0449">Lipoprotein</keyword>
<keyword evidence="5 10" id="KW-0732">Signal</keyword>
<evidence type="ECO:0000256" key="11">
    <source>
        <dbReference type="SAM" id="MobiDB-lite"/>
    </source>
</evidence>
<dbReference type="Gene3D" id="3.20.20.80">
    <property type="entry name" value="Glycosidases"/>
    <property type="match status" value="1"/>
</dbReference>
<reference evidence="14 15" key="1">
    <citation type="journal article" date="2012" name="MBio">
        <title>De novo assembly of the Pneumocystis jirovecii genome from a single bronchoalveolar lavage fluid specimen from a patient.</title>
        <authorList>
            <person name="Cisse O.H."/>
            <person name="Pagni M."/>
            <person name="Hauser P.M."/>
        </authorList>
    </citation>
    <scope>NUCLEOTIDE SEQUENCE [LARGE SCALE GENOMIC DNA]</scope>
    <source>
        <strain evidence="14 15">SE8</strain>
    </source>
</reference>
<name>L0PCP6_PNEJI</name>
<dbReference type="GO" id="GO:0071970">
    <property type="term" value="P:fungal-type cell wall (1-&gt;3)-beta-D-glucan biosynthetic process"/>
    <property type="evidence" value="ECO:0007669"/>
    <property type="project" value="TreeGrafter"/>
</dbReference>
<dbReference type="InParanoid" id="L0PCP6"/>
<keyword evidence="7" id="KW-1015">Disulfide bond</keyword>
<dbReference type="Pfam" id="PF07983">
    <property type="entry name" value="X8"/>
    <property type="match status" value="1"/>
</dbReference>
<keyword evidence="8" id="KW-0325">Glycoprotein</keyword>
<evidence type="ECO:0000313" key="14">
    <source>
        <dbReference type="EMBL" id="CCJ30143.1"/>
    </source>
</evidence>
<evidence type="ECO:0000256" key="7">
    <source>
        <dbReference type="ARBA" id="ARBA00023157"/>
    </source>
</evidence>
<gene>
    <name evidence="14" type="ORF">PNEJI1_001063</name>
</gene>
<comment type="subcellular location">
    <subcellularLocation>
        <location evidence="1">Cell envelope</location>
    </subcellularLocation>
    <subcellularLocation>
        <location evidence="10">Cell membrane</location>
        <topology evidence="10">Lipid-anchor</topology>
        <topology evidence="10">GPI-anchor</topology>
    </subcellularLocation>
    <subcellularLocation>
        <location evidence="2">Membrane</location>
        <topology evidence="2">Lipid-anchor</topology>
        <topology evidence="2">GPI-anchor</topology>
    </subcellularLocation>
</comment>
<feature type="region of interest" description="Disordered" evidence="11">
    <location>
        <begin position="477"/>
        <end position="499"/>
    </location>
</feature>
<dbReference type="VEuPathDB" id="FungiDB:PNEJI1_001063"/>
<dbReference type="STRING" id="1209962.L0PCP6"/>
<sequence length="527" mass="59279">MYFGRVSFILYTLFHTIRYVHGHVETIHRYGRYLFFSNGTQFFVKGVAYQQPLPHGYDGHYVDPLANSRACTRDLKLFLELGINTVRVYTIDPFLDHSYCMNLFAKNGVYVILDLSEPRNSIISTSPSWDVSLFLRYSQVIDSMHHYPNLIGFFAGNEVVLDTGNTHAAAFVKAAIRDTKAYIRHKHYRKILVGYAANDHQHTRIPSANYFACGDDSIAADFFGINIYEWCEPTTFETSGYKDRVQDFLGYNIPLILSEFGCNIVNGKLGTRTFKQIRYLYSDKMTSVFSGGIVYEWYHNVNSYGLVIIHNDDSVSPREDYHHLKNQLSLVNPKLLTSSKYTPTEQPPECPVNNQHWSVSTNLPPVPNSELCACASSASSCVSVSDISDNEMADIFSYICSEIDCRAISKNGQTGIYGAYSVCLPRDQLNVILGLYHRKHNRDSACFFKGSAFVTTPRSSKSCSSLLRIAGEDGSGSISGPPYVTTHVPDTDGKDKDESSGKNIYFKWELLLGICTIFIGIAFFITA</sequence>
<evidence type="ECO:0000256" key="4">
    <source>
        <dbReference type="ARBA" id="ARBA00022622"/>
    </source>
</evidence>
<keyword evidence="4 10" id="KW-0336">GPI-anchor</keyword>
<dbReference type="GO" id="GO:0005886">
    <property type="term" value="C:plasma membrane"/>
    <property type="evidence" value="ECO:0007669"/>
    <property type="project" value="UniProtKB-SubCell"/>
</dbReference>
<feature type="domain" description="X8" evidence="13">
    <location>
        <begin position="379"/>
        <end position="465"/>
    </location>
</feature>
<evidence type="ECO:0000256" key="8">
    <source>
        <dbReference type="ARBA" id="ARBA00023180"/>
    </source>
</evidence>
<dbReference type="PANTHER" id="PTHR31468">
    <property type="entry name" value="1,3-BETA-GLUCANOSYLTRANSFERASE GAS1"/>
    <property type="match status" value="1"/>
</dbReference>
<dbReference type="GO" id="GO:0031505">
    <property type="term" value="P:fungal-type cell wall organization"/>
    <property type="evidence" value="ECO:0007669"/>
    <property type="project" value="TreeGrafter"/>
</dbReference>
<feature type="chain" id="PRO_5005138758" description="1,3-beta-glucanosyltransferase" evidence="10">
    <location>
        <begin position="23"/>
        <end position="527"/>
    </location>
</feature>
<dbReference type="EMBL" id="CAKM01000236">
    <property type="protein sequence ID" value="CCJ30143.1"/>
    <property type="molecule type" value="Genomic_DNA"/>
</dbReference>
<keyword evidence="12" id="KW-0812">Transmembrane</keyword>
<keyword evidence="10" id="KW-0808">Transferase</keyword>
<keyword evidence="6 10" id="KW-0472">Membrane</keyword>
<comment type="function">
    <text evidence="10">Splits internally a 1,3-beta-glucan molecule and transfers the newly generated reducing end (the donor) to the non-reducing end of another 1,3-beta-glucan molecule (the acceptor) forming a 1,3-beta linkage, resulting in the elongation of 1,3-beta-glucan chains in the cell wall.</text>
</comment>
<evidence type="ECO:0000256" key="1">
    <source>
        <dbReference type="ARBA" id="ARBA00004196"/>
    </source>
</evidence>
<evidence type="ECO:0000256" key="12">
    <source>
        <dbReference type="SAM" id="Phobius"/>
    </source>
</evidence>
<feature type="compositionally biased region" description="Basic and acidic residues" evidence="11">
    <location>
        <begin position="489"/>
        <end position="499"/>
    </location>
</feature>
<evidence type="ECO:0000313" key="15">
    <source>
        <dbReference type="Proteomes" id="UP000010422"/>
    </source>
</evidence>
<dbReference type="InterPro" id="IPR004886">
    <property type="entry name" value="Glucanosyltransferase"/>
</dbReference>
<dbReference type="InterPro" id="IPR012946">
    <property type="entry name" value="X8"/>
</dbReference>
<proteinExistence type="inferred from homology"/>
<comment type="caution">
    <text evidence="14">The sequence shown here is derived from an EMBL/GenBank/DDBJ whole genome shotgun (WGS) entry which is preliminary data.</text>
</comment>
<comment type="similarity">
    <text evidence="3 10">Belongs to the glycosyl hydrolase 72 family.</text>
</comment>
<evidence type="ECO:0000256" key="9">
    <source>
        <dbReference type="ARBA" id="ARBA00023288"/>
    </source>
</evidence>
<dbReference type="Gene3D" id="1.20.58.1040">
    <property type="match status" value="1"/>
</dbReference>
<dbReference type="GO" id="GO:0098552">
    <property type="term" value="C:side of membrane"/>
    <property type="evidence" value="ECO:0007669"/>
    <property type="project" value="UniProtKB-KW"/>
</dbReference>
<dbReference type="FunCoup" id="L0PCP6">
    <property type="interactions" value="43"/>
</dbReference>
<evidence type="ECO:0000256" key="5">
    <source>
        <dbReference type="ARBA" id="ARBA00022729"/>
    </source>
</evidence>
<accession>L0PCP6</accession>
<evidence type="ECO:0000256" key="3">
    <source>
        <dbReference type="ARBA" id="ARBA00007528"/>
    </source>
</evidence>